<protein>
    <submittedName>
        <fullName evidence="2">Lipase (Class 3)</fullName>
    </submittedName>
</protein>
<dbReference type="Proteomes" id="UP000289859">
    <property type="component" value="Unassembled WGS sequence"/>
</dbReference>
<dbReference type="AlphaFoldDB" id="A0A4Q0NQQ7"/>
<evidence type="ECO:0000259" key="1">
    <source>
        <dbReference type="Pfam" id="PF01764"/>
    </source>
</evidence>
<evidence type="ECO:0000313" key="2">
    <source>
        <dbReference type="EMBL" id="RXG13006.1"/>
    </source>
</evidence>
<evidence type="ECO:0000313" key="3">
    <source>
        <dbReference type="Proteomes" id="UP000289859"/>
    </source>
</evidence>
<dbReference type="SUPFAM" id="SSF53474">
    <property type="entry name" value="alpha/beta-Hydrolases"/>
    <property type="match status" value="1"/>
</dbReference>
<dbReference type="RefSeq" id="WP_128767001.1">
    <property type="nucleotide sequence ID" value="NZ_JBHUOO010000024.1"/>
</dbReference>
<proteinExistence type="predicted"/>
<dbReference type="OrthoDB" id="5522031at2"/>
<gene>
    <name evidence="2" type="ORF">DSM02_3800</name>
</gene>
<dbReference type="GO" id="GO:0006629">
    <property type="term" value="P:lipid metabolic process"/>
    <property type="evidence" value="ECO:0007669"/>
    <property type="project" value="InterPro"/>
</dbReference>
<accession>A0A4Q0NQQ7</accession>
<dbReference type="Gene3D" id="3.40.50.1820">
    <property type="entry name" value="alpha/beta hydrolase"/>
    <property type="match status" value="2"/>
</dbReference>
<sequence>MVTQTDYLKIQDASLILSIAAQANEYTIANLSQNFPANWNVIKISVLPAGGSGNPIPVQLLLAREPIDPAQPDQNTKLVLAFGINWGRYLEKYQDINKARVTIDASLLLNASTAKLDPDFQTTYLSGLRDQVWNLIKKHLTNKDTLILCGMGLATPLAQLAALDLIPTHIVHGLDRSPYLDYQPECFVFSALNFTNQALSELFNTKVTNKEGKTACYSYSVNNRNMPLLIDHFPLKPNQEEDYFPLGNVEATPQVKLPTTPSWPGPWLERGNAYYFDMFNRTFITGPRIENQDIKRASGFSQVFAHNLTQLISSTYLFSQHPQAGPILPGGYEALPTGKIEFNGTLWGRIYTNANGDAILTLRGTTTWEEFKLITSNSELATYQLATTEHVHKGLQNLFYGTGSLYHGTGGLKNAIMSTLSNNNITKVTLTGHDIGGTLLNFLALDLAFSDATLNVQSVYTFGAIPIGGMGFAGIFNHKLKDKVYSVRRIYDRISMSLIYGTNYHPVGSAIIFEGQLAQEENSYHAINGYVHLLDPS</sequence>
<feature type="domain" description="Fungal lipase-type" evidence="1">
    <location>
        <begin position="361"/>
        <end position="494"/>
    </location>
</feature>
<dbReference type="Pfam" id="PF01764">
    <property type="entry name" value="Lipase_3"/>
    <property type="match status" value="1"/>
</dbReference>
<dbReference type="InterPro" id="IPR002921">
    <property type="entry name" value="Fungal_lipase-type"/>
</dbReference>
<keyword evidence="3" id="KW-1185">Reference proteome</keyword>
<dbReference type="InterPro" id="IPR029058">
    <property type="entry name" value="AB_hydrolase_fold"/>
</dbReference>
<name>A0A4Q0NQQ7_9FLAO</name>
<comment type="caution">
    <text evidence="2">The sequence shown here is derived from an EMBL/GenBank/DDBJ whole genome shotgun (WGS) entry which is preliminary data.</text>
</comment>
<reference evidence="2 3" key="1">
    <citation type="submission" date="2018-07" db="EMBL/GenBank/DDBJ databases">
        <title>Leeuwenhoekiella genomics.</title>
        <authorList>
            <person name="Tahon G."/>
            <person name="Willems A."/>
        </authorList>
    </citation>
    <scope>NUCLEOTIDE SEQUENCE [LARGE SCALE GENOMIC DNA]</scope>
    <source>
        <strain evidence="2 3">LMG 29608</strain>
    </source>
</reference>
<organism evidence="2 3">
    <name type="scientific">Leeuwenhoekiella polynyae</name>
    <dbReference type="NCBI Taxonomy" id="1550906"/>
    <lineage>
        <taxon>Bacteria</taxon>
        <taxon>Pseudomonadati</taxon>
        <taxon>Bacteroidota</taxon>
        <taxon>Flavobacteriia</taxon>
        <taxon>Flavobacteriales</taxon>
        <taxon>Flavobacteriaceae</taxon>
        <taxon>Leeuwenhoekiella</taxon>
    </lineage>
</organism>
<dbReference type="EMBL" id="QOVK01000028">
    <property type="protein sequence ID" value="RXG13006.1"/>
    <property type="molecule type" value="Genomic_DNA"/>
</dbReference>